<dbReference type="AlphaFoldDB" id="D1C268"/>
<protein>
    <submittedName>
        <fullName evidence="3">Uncharacterized protein</fullName>
    </submittedName>
</protein>
<dbReference type="Proteomes" id="UP000002027">
    <property type="component" value="Chromosome 1"/>
</dbReference>
<dbReference type="PANTHER" id="PTHR40763">
    <property type="entry name" value="MEMBRANE PROTEIN-RELATED"/>
    <property type="match status" value="1"/>
</dbReference>
<reference evidence="3 4" key="2">
    <citation type="journal article" date="2010" name="Stand. Genomic Sci.">
        <title>Complete genome sequence of Desulfohalobium retbaense type strain (HR(100)).</title>
        <authorList>
            <person name="Spring S."/>
            <person name="Nolan M."/>
            <person name="Lapidus A."/>
            <person name="Glavina Del Rio T."/>
            <person name="Copeland A."/>
            <person name="Tice H."/>
            <person name="Cheng J.F."/>
            <person name="Lucas S."/>
            <person name="Land M."/>
            <person name="Chen F."/>
            <person name="Bruce D."/>
            <person name="Goodwin L."/>
            <person name="Pitluck S."/>
            <person name="Ivanova N."/>
            <person name="Mavromatis K."/>
            <person name="Mikhailova N."/>
            <person name="Pati A."/>
            <person name="Chen A."/>
            <person name="Palaniappan K."/>
            <person name="Hauser L."/>
            <person name="Chang Y.J."/>
            <person name="Jeffries C.D."/>
            <person name="Munk C."/>
            <person name="Kiss H."/>
            <person name="Chain P."/>
            <person name="Han C."/>
            <person name="Brettin T."/>
            <person name="Detter J.C."/>
            <person name="Schuler E."/>
            <person name="Goker M."/>
            <person name="Rohde M."/>
            <person name="Bristow J."/>
            <person name="Eisen J.A."/>
            <person name="Markowitz V."/>
            <person name="Hugenholtz P."/>
            <person name="Kyrpides N.C."/>
            <person name="Klenk H.P."/>
        </authorList>
    </citation>
    <scope>NUCLEOTIDE SEQUENCE [LARGE SCALE GENOMIC DNA]</scope>
    <source>
        <strain evidence="4">ATCC 49802 / DSM 20745 / S 6022</strain>
    </source>
</reference>
<organism evidence="3 4">
    <name type="scientific">Sphaerobacter thermophilus (strain ATCC 49802 / DSM 20745 / KCCM 41009 / NCIMB 13125 / S 6022)</name>
    <dbReference type="NCBI Taxonomy" id="479434"/>
    <lineage>
        <taxon>Bacteria</taxon>
        <taxon>Pseudomonadati</taxon>
        <taxon>Thermomicrobiota</taxon>
        <taxon>Thermomicrobia</taxon>
        <taxon>Sphaerobacterales</taxon>
        <taxon>Sphaerobacterineae</taxon>
        <taxon>Sphaerobacteraceae</taxon>
        <taxon>Sphaerobacter</taxon>
    </lineage>
</organism>
<accession>D1C268</accession>
<dbReference type="Pfam" id="PF09922">
    <property type="entry name" value="LiaF-like_C"/>
    <property type="match status" value="1"/>
</dbReference>
<dbReference type="InterPro" id="IPR012551">
    <property type="entry name" value="DUF1707_SHOCT-like"/>
</dbReference>
<feature type="domain" description="Cell wall-active antibiotics response LiaF-like C-terminal" evidence="2">
    <location>
        <begin position="85"/>
        <end position="147"/>
    </location>
</feature>
<dbReference type="InterPro" id="IPR024425">
    <property type="entry name" value="LiaF-like_C"/>
</dbReference>
<dbReference type="RefSeq" id="WP_012871382.1">
    <property type="nucleotide sequence ID" value="NC_013523.1"/>
</dbReference>
<dbReference type="InParanoid" id="D1C268"/>
<gene>
    <name evidence="3" type="ordered locus">Sthe_0898</name>
</gene>
<name>D1C268_SPHTD</name>
<dbReference type="EMBL" id="CP001823">
    <property type="protein sequence ID" value="ACZ38335.1"/>
    <property type="molecule type" value="Genomic_DNA"/>
</dbReference>
<dbReference type="Pfam" id="PF08044">
    <property type="entry name" value="DUF1707"/>
    <property type="match status" value="1"/>
</dbReference>
<evidence type="ECO:0000313" key="3">
    <source>
        <dbReference type="EMBL" id="ACZ38335.1"/>
    </source>
</evidence>
<keyword evidence="4" id="KW-1185">Reference proteome</keyword>
<feature type="domain" description="DUF1707" evidence="1">
    <location>
        <begin position="6"/>
        <end position="56"/>
    </location>
</feature>
<dbReference type="eggNOG" id="COG4758">
    <property type="taxonomic scope" value="Bacteria"/>
</dbReference>
<evidence type="ECO:0000259" key="1">
    <source>
        <dbReference type="Pfam" id="PF08044"/>
    </source>
</evidence>
<proteinExistence type="predicted"/>
<dbReference type="PANTHER" id="PTHR40763:SF4">
    <property type="entry name" value="DUF1707 DOMAIN-CONTAINING PROTEIN"/>
    <property type="match status" value="1"/>
</dbReference>
<dbReference type="KEGG" id="sti:Sthe_0898"/>
<reference evidence="4" key="1">
    <citation type="submission" date="2009-11" db="EMBL/GenBank/DDBJ databases">
        <title>The complete chromosome 1 of Sphaerobacter thermophilus DSM 20745.</title>
        <authorList>
            <person name="Lucas S."/>
            <person name="Copeland A."/>
            <person name="Lapidus A."/>
            <person name="Glavina del Rio T."/>
            <person name="Dalin E."/>
            <person name="Tice H."/>
            <person name="Bruce D."/>
            <person name="Goodwin L."/>
            <person name="Pitluck S."/>
            <person name="Kyrpides N."/>
            <person name="Mavromatis K."/>
            <person name="Ivanova N."/>
            <person name="Mikhailova N."/>
            <person name="LaButti K.M."/>
            <person name="Clum A."/>
            <person name="Sun H.I."/>
            <person name="Brettin T."/>
            <person name="Detter J.C."/>
            <person name="Han C."/>
            <person name="Larimer F."/>
            <person name="Land M."/>
            <person name="Hauser L."/>
            <person name="Markowitz V."/>
            <person name="Cheng J.F."/>
            <person name="Hugenholtz P."/>
            <person name="Woyke T."/>
            <person name="Wu D."/>
            <person name="Steenblock K."/>
            <person name="Schneider S."/>
            <person name="Pukall R."/>
            <person name="Goeker M."/>
            <person name="Klenk H.P."/>
            <person name="Eisen J.A."/>
        </authorList>
    </citation>
    <scope>NUCLEOTIDE SEQUENCE [LARGE SCALE GENOMIC DNA]</scope>
    <source>
        <strain evidence="4">ATCC 49802 / DSM 20745 / S 6022</strain>
    </source>
</reference>
<sequence length="211" mass="23308">MDDHARVSDAERERALIVLRQAAVDGRLTTEELLERTEAALTAQTRGDLAAVTRDLGRSVLPATSLPATRRIQAILGETKQAGHWRAEGQVDVLAVMADCKVDLLDAEIVGGELVLQVNAIMADVKIYVPEDVPVVLEAATVMSSVKENRRDVVPTSDAPTIRITGFALMSSLQVLDEDLPLMDRLNDMLYGREQRRARRRAARTTQRLDR</sequence>
<dbReference type="STRING" id="479434.Sthe_0898"/>
<dbReference type="HOGENOM" id="CLU_075817_2_0_0"/>
<evidence type="ECO:0000259" key="2">
    <source>
        <dbReference type="Pfam" id="PF09922"/>
    </source>
</evidence>
<evidence type="ECO:0000313" key="4">
    <source>
        <dbReference type="Proteomes" id="UP000002027"/>
    </source>
</evidence>